<comment type="catalytic activity">
    <reaction evidence="1">
        <text>2 a mycocerosyl-[mycocerosic acid synthase] + a phthiocerol = a dimycocerosyl phthiocerol + 2 holo-[mycocerosic acid synthase].</text>
        <dbReference type="EC" id="2.3.1.282"/>
    </reaction>
</comment>
<keyword evidence="9 14" id="KW-0012">Acyltransferase</keyword>
<dbReference type="Proteomes" id="UP000236318">
    <property type="component" value="Unassembled WGS sequence"/>
</dbReference>
<dbReference type="AlphaFoldDB" id="A0A2K4Y8A9"/>
<reference evidence="14" key="1">
    <citation type="submission" date="2018-01" db="EMBL/GenBank/DDBJ databases">
        <authorList>
            <consortium name="Urmite Genomes"/>
        </authorList>
    </citation>
    <scope>NUCLEOTIDE SEQUENCE [LARGE SCALE GENOMIC DNA]</scope>
    <source>
        <strain evidence="14">AFP003</strain>
    </source>
</reference>
<evidence type="ECO:0000313" key="14">
    <source>
        <dbReference type="EMBL" id="SOX53021.1"/>
    </source>
</evidence>
<evidence type="ECO:0000256" key="12">
    <source>
        <dbReference type="ARBA" id="ARBA00033407"/>
    </source>
</evidence>
<evidence type="ECO:0000256" key="9">
    <source>
        <dbReference type="ARBA" id="ARBA00023315"/>
    </source>
</evidence>
<keyword evidence="7" id="KW-0443">Lipid metabolism</keyword>
<dbReference type="Gene3D" id="3.30.559.10">
    <property type="entry name" value="Chloramphenicol acetyltransferase-like domain"/>
    <property type="match status" value="1"/>
</dbReference>
<dbReference type="EMBL" id="FXEG02000002">
    <property type="protein sequence ID" value="SOX53021.1"/>
    <property type="molecule type" value="Genomic_DNA"/>
</dbReference>
<evidence type="ECO:0000256" key="6">
    <source>
        <dbReference type="ARBA" id="ARBA00013449"/>
    </source>
</evidence>
<evidence type="ECO:0000256" key="10">
    <source>
        <dbReference type="ARBA" id="ARBA00030465"/>
    </source>
</evidence>
<evidence type="ECO:0000256" key="2">
    <source>
        <dbReference type="ARBA" id="ARBA00000625"/>
    </source>
</evidence>
<evidence type="ECO:0000259" key="13">
    <source>
        <dbReference type="Pfam" id="PF16911"/>
    </source>
</evidence>
<evidence type="ECO:0000256" key="7">
    <source>
        <dbReference type="ARBA" id="ARBA00022516"/>
    </source>
</evidence>
<dbReference type="Gene3D" id="3.30.559.30">
    <property type="entry name" value="Nonribosomal peptide synthetase, condensation domain"/>
    <property type="match status" value="1"/>
</dbReference>
<feature type="domain" description="Phthiocerol/phthiodiolone dimycocerosyl transferase C-terminal" evidence="13">
    <location>
        <begin position="207"/>
        <end position="388"/>
    </location>
</feature>
<dbReference type="InterPro" id="IPR023213">
    <property type="entry name" value="CAT-like_dom_sf"/>
</dbReference>
<dbReference type="Pfam" id="PF16911">
    <property type="entry name" value="PapA_C"/>
    <property type="match status" value="1"/>
</dbReference>
<comment type="catalytic activity">
    <reaction evidence="2">
        <text>2 a mycocerosyl-[mycocerosic acid synthase] + a phenolphthiocerol = a dimycocerosyl phenolphthiocerol + 2 holo-[mycocerosic acid synthase].</text>
        <dbReference type="EC" id="2.3.1.282"/>
    </reaction>
</comment>
<proteinExistence type="inferred from homology"/>
<feature type="non-terminal residue" evidence="14">
    <location>
        <position position="1"/>
    </location>
</feature>
<protein>
    <recommendedName>
        <fullName evidence="6">Phthiocerol/phthiodiolone dimycocerosyl transferase</fullName>
        <ecNumber evidence="5">2.3.1.282</ecNumber>
    </recommendedName>
    <alternativeName>
        <fullName evidence="12">Acyltransferase PapA5</fullName>
    </alternativeName>
    <alternativeName>
        <fullName evidence="10">Phthiocerol/phthiodiolone O-acyltransferase</fullName>
    </alternativeName>
    <alternativeName>
        <fullName evidence="11">Polyketide synthase-associated protein A5</fullName>
    </alternativeName>
</protein>
<evidence type="ECO:0000313" key="15">
    <source>
        <dbReference type="Proteomes" id="UP000236318"/>
    </source>
</evidence>
<evidence type="ECO:0000256" key="3">
    <source>
        <dbReference type="ARBA" id="ARBA00001907"/>
    </source>
</evidence>
<dbReference type="InterPro" id="IPR031641">
    <property type="entry name" value="PapA_C"/>
</dbReference>
<sequence>VFSGSVIRKLAHSEEVFAANETFFGLKIHITGDVDIDAMADAFDALLQMYPIWAGHLEQADDGRHQIVAEDVMHPGLWIVDEHTSEAAIAGMRLDQNQSLLNLRLQINSEQSELTLYAHHALADGHHVFGLFEELLSRYTNVVETGDAGPVTPQPAPESLEALLEQRGVAKQERSGLERLFPAAFAYDLPAVEKPAIVTNSDLMQHIPVARVRFTEQETSALVELGRANALSLNSLVAAALLLAEWELRNTPHIPIPYFYPVDLRYHLTPPVGATDATMPLGLASYLAEIGPDTDLVGLAGGIVEAFRADLSEGLIQQSSLHFSLQYEGSLPGLPPFVMCTDVGSIPGLRTPEGVEITDVGGEFHFAAHAPVDLYSCWTFAGQLYIERHSNLPGHEESLKQVHALLCAAPAEDSWMVE</sequence>
<comment type="similarity">
    <text evidence="4">Belongs to the acyltransferase PapA5 family.</text>
</comment>
<accession>A0A2K4Y8A9</accession>
<keyword evidence="8" id="KW-0808">Transferase</keyword>
<organism evidence="14 15">
    <name type="scientific">Mycobacterium ahvazicum</name>
    <dbReference type="NCBI Taxonomy" id="1964395"/>
    <lineage>
        <taxon>Bacteria</taxon>
        <taxon>Bacillati</taxon>
        <taxon>Actinomycetota</taxon>
        <taxon>Actinomycetes</taxon>
        <taxon>Mycobacteriales</taxon>
        <taxon>Mycobacteriaceae</taxon>
        <taxon>Mycobacterium</taxon>
        <taxon>Mycobacterium simiae complex</taxon>
    </lineage>
</organism>
<keyword evidence="15" id="KW-1185">Reference proteome</keyword>
<name>A0A2K4Y8A9_9MYCO</name>
<keyword evidence="7" id="KW-0444">Lipid biosynthesis</keyword>
<dbReference type="EC" id="2.3.1.282" evidence="5"/>
<evidence type="ECO:0000256" key="5">
    <source>
        <dbReference type="ARBA" id="ARBA00012866"/>
    </source>
</evidence>
<evidence type="ECO:0000256" key="4">
    <source>
        <dbReference type="ARBA" id="ARBA00006558"/>
    </source>
</evidence>
<evidence type="ECO:0000256" key="11">
    <source>
        <dbReference type="ARBA" id="ARBA00032317"/>
    </source>
</evidence>
<gene>
    <name evidence="14" type="ORF">MAAFP003_1691</name>
</gene>
<comment type="catalytic activity">
    <reaction evidence="3">
        <text>2 a mycocerosyl-[mycocerosic acid synthase] + a phthiodiolone = a dimycocerosyl phthiodiolone + 2 holo-[mycocerosic acid synthase].</text>
        <dbReference type="EC" id="2.3.1.282"/>
    </reaction>
</comment>
<dbReference type="SUPFAM" id="SSF52777">
    <property type="entry name" value="CoA-dependent acyltransferases"/>
    <property type="match status" value="2"/>
</dbReference>
<evidence type="ECO:0000256" key="8">
    <source>
        <dbReference type="ARBA" id="ARBA00022679"/>
    </source>
</evidence>
<evidence type="ECO:0000256" key="1">
    <source>
        <dbReference type="ARBA" id="ARBA00000026"/>
    </source>
</evidence>
<comment type="caution">
    <text evidence="14">The sequence shown here is derived from an EMBL/GenBank/DDBJ whole genome shotgun (WGS) entry which is preliminary data.</text>
</comment>
<dbReference type="GO" id="GO:0016746">
    <property type="term" value="F:acyltransferase activity"/>
    <property type="evidence" value="ECO:0007669"/>
    <property type="project" value="UniProtKB-KW"/>
</dbReference>